<evidence type="ECO:0000259" key="1">
    <source>
        <dbReference type="Pfam" id="PF12697"/>
    </source>
</evidence>
<protein>
    <submittedName>
        <fullName evidence="2">Alpha/beta hydrolase</fullName>
    </submittedName>
</protein>
<gene>
    <name evidence="2" type="ORF">ABJI51_01230</name>
</gene>
<reference evidence="2 3" key="1">
    <citation type="submission" date="2024-05" db="EMBL/GenBank/DDBJ databases">
        <authorList>
            <person name="Zhao H."/>
            <person name="Xu Y."/>
            <person name="Lin S."/>
            <person name="Spain J.C."/>
            <person name="Zhou N.-Y."/>
        </authorList>
    </citation>
    <scope>NUCLEOTIDE SEQUENCE [LARGE SCALE GENOMIC DNA]</scope>
    <source>
        <strain evidence="2 3">NEAU-NG30</strain>
    </source>
</reference>
<keyword evidence="3" id="KW-1185">Reference proteome</keyword>
<organism evidence="2 3">
    <name type="scientific">Amycolatopsis melonis</name>
    <dbReference type="NCBI Taxonomy" id="3156488"/>
    <lineage>
        <taxon>Bacteria</taxon>
        <taxon>Bacillati</taxon>
        <taxon>Actinomycetota</taxon>
        <taxon>Actinomycetes</taxon>
        <taxon>Pseudonocardiales</taxon>
        <taxon>Pseudonocardiaceae</taxon>
        <taxon>Amycolatopsis</taxon>
    </lineage>
</organism>
<name>A0ABV0L5Y3_9PSEU</name>
<dbReference type="EMBL" id="JBDZYD010000001">
    <property type="protein sequence ID" value="MEQ0557673.1"/>
    <property type="molecule type" value="Genomic_DNA"/>
</dbReference>
<comment type="caution">
    <text evidence="2">The sequence shown here is derived from an EMBL/GenBank/DDBJ whole genome shotgun (WGS) entry which is preliminary data.</text>
</comment>
<accession>A0ABV0L5Y3</accession>
<sequence length="309" mass="34247">MGKPDEYFPFELDHDPAVFGLVRAHRDGPFGRLHYLHSPDPSGGTVTVFLHGVANDWTTWTPILRVARKRGDDLGELLLVDLPGFGASENTKDHLDMGQVGDLVLDVAAELGYRSVRLAGHSMGGFLALDMAGRNPGVVTSVHLVAGAYFSVIRTVQNPWTSLVRRPRVAAAYFSQSALATLGPAGLRGMALLRRARLLPLTLRGFLAYPWRANRTFLDRLTVGMRPRSFLLAAQNGADYRPEVRWRRIRCPLVAVFGVKDKLVPVADMVDLRRVCEHAETHLLDSCAHFPHVEMPERTYAFLFGGTAR</sequence>
<dbReference type="PANTHER" id="PTHR43689:SF8">
    <property type="entry name" value="ALPHA_BETA-HYDROLASES SUPERFAMILY PROTEIN"/>
    <property type="match status" value="1"/>
</dbReference>
<dbReference type="RefSeq" id="WP_348946976.1">
    <property type="nucleotide sequence ID" value="NZ_JBDZYD010000001.1"/>
</dbReference>
<dbReference type="Proteomes" id="UP001440984">
    <property type="component" value="Unassembled WGS sequence"/>
</dbReference>
<evidence type="ECO:0000313" key="2">
    <source>
        <dbReference type="EMBL" id="MEQ0557673.1"/>
    </source>
</evidence>
<dbReference type="InterPro" id="IPR029058">
    <property type="entry name" value="AB_hydrolase_fold"/>
</dbReference>
<proteinExistence type="predicted"/>
<dbReference type="PANTHER" id="PTHR43689">
    <property type="entry name" value="HYDROLASE"/>
    <property type="match status" value="1"/>
</dbReference>
<dbReference type="InterPro" id="IPR000073">
    <property type="entry name" value="AB_hydrolase_1"/>
</dbReference>
<dbReference type="GO" id="GO:0016787">
    <property type="term" value="F:hydrolase activity"/>
    <property type="evidence" value="ECO:0007669"/>
    <property type="project" value="UniProtKB-KW"/>
</dbReference>
<evidence type="ECO:0000313" key="3">
    <source>
        <dbReference type="Proteomes" id="UP001440984"/>
    </source>
</evidence>
<feature type="domain" description="AB hydrolase-1" evidence="1">
    <location>
        <begin position="48"/>
        <end position="300"/>
    </location>
</feature>
<dbReference type="SUPFAM" id="SSF53474">
    <property type="entry name" value="alpha/beta-Hydrolases"/>
    <property type="match status" value="1"/>
</dbReference>
<dbReference type="Gene3D" id="3.40.50.1820">
    <property type="entry name" value="alpha/beta hydrolase"/>
    <property type="match status" value="1"/>
</dbReference>
<dbReference type="Pfam" id="PF12697">
    <property type="entry name" value="Abhydrolase_6"/>
    <property type="match status" value="1"/>
</dbReference>
<keyword evidence="2" id="KW-0378">Hydrolase</keyword>